<organism evidence="2 3">
    <name type="scientific">Trametes coccinea (strain BRFM310)</name>
    <name type="common">Pycnoporus coccineus</name>
    <dbReference type="NCBI Taxonomy" id="1353009"/>
    <lineage>
        <taxon>Eukaryota</taxon>
        <taxon>Fungi</taxon>
        <taxon>Dikarya</taxon>
        <taxon>Basidiomycota</taxon>
        <taxon>Agaricomycotina</taxon>
        <taxon>Agaricomycetes</taxon>
        <taxon>Polyporales</taxon>
        <taxon>Polyporaceae</taxon>
        <taxon>Trametes</taxon>
    </lineage>
</organism>
<proteinExistence type="predicted"/>
<gene>
    <name evidence="2" type="ORF">PYCCODRAFT_1098281</name>
</gene>
<evidence type="ECO:0000313" key="3">
    <source>
        <dbReference type="Proteomes" id="UP000193067"/>
    </source>
</evidence>
<reference evidence="2 3" key="1">
    <citation type="journal article" date="2015" name="Biotechnol. Biofuels">
        <title>Enhanced degradation of softwood versus hardwood by the white-rot fungus Pycnoporus coccineus.</title>
        <authorList>
            <person name="Couturier M."/>
            <person name="Navarro D."/>
            <person name="Chevret D."/>
            <person name="Henrissat B."/>
            <person name="Piumi F."/>
            <person name="Ruiz-Duenas F.J."/>
            <person name="Martinez A.T."/>
            <person name="Grigoriev I.V."/>
            <person name="Riley R."/>
            <person name="Lipzen A."/>
            <person name="Berrin J.G."/>
            <person name="Master E.R."/>
            <person name="Rosso M.N."/>
        </authorList>
    </citation>
    <scope>NUCLEOTIDE SEQUENCE [LARGE SCALE GENOMIC DNA]</scope>
    <source>
        <strain evidence="2 3">BRFM310</strain>
    </source>
</reference>
<keyword evidence="3" id="KW-1185">Reference proteome</keyword>
<name>A0A1Y2IBS0_TRAC3</name>
<feature type="region of interest" description="Disordered" evidence="1">
    <location>
        <begin position="1"/>
        <end position="135"/>
    </location>
</feature>
<feature type="compositionally biased region" description="Polar residues" evidence="1">
    <location>
        <begin position="21"/>
        <end position="38"/>
    </location>
</feature>
<dbReference type="AlphaFoldDB" id="A0A1Y2IBS0"/>
<feature type="compositionally biased region" description="Basic and acidic residues" evidence="1">
    <location>
        <begin position="1"/>
        <end position="20"/>
    </location>
</feature>
<dbReference type="Proteomes" id="UP000193067">
    <property type="component" value="Unassembled WGS sequence"/>
</dbReference>
<accession>A0A1Y2IBS0</accession>
<feature type="compositionally biased region" description="Basic residues" evidence="1">
    <location>
        <begin position="94"/>
        <end position="105"/>
    </location>
</feature>
<feature type="region of interest" description="Disordered" evidence="1">
    <location>
        <begin position="148"/>
        <end position="173"/>
    </location>
</feature>
<evidence type="ECO:0000256" key="1">
    <source>
        <dbReference type="SAM" id="MobiDB-lite"/>
    </source>
</evidence>
<protein>
    <submittedName>
        <fullName evidence="2">Uncharacterized protein</fullName>
    </submittedName>
</protein>
<dbReference type="EMBL" id="KZ084145">
    <property type="protein sequence ID" value="OSC97872.1"/>
    <property type="molecule type" value="Genomic_DNA"/>
</dbReference>
<evidence type="ECO:0000313" key="2">
    <source>
        <dbReference type="EMBL" id="OSC97872.1"/>
    </source>
</evidence>
<sequence>MHGRDGKQRRPGKDPCERNQARTTPASSRAGQRQAMSRQRTKAGEHYCSAADANEVLRERRSPGYRQRGSGPVGVDLPRAARSPRGRGADPRALRPHTRRPRHHPCPRESGEAESVNEVGAVPPGMVSKSMRTSVSPSVRRCLLALQSPRPHAERSDVAGVRHLTRTRRSDEY</sequence>